<evidence type="ECO:0000256" key="1">
    <source>
        <dbReference type="ARBA" id="ARBA00004141"/>
    </source>
</evidence>
<feature type="region of interest" description="Disordered" evidence="5">
    <location>
        <begin position="1"/>
        <end position="32"/>
    </location>
</feature>
<feature type="transmembrane region" description="Helical" evidence="6">
    <location>
        <begin position="194"/>
        <end position="211"/>
    </location>
</feature>
<evidence type="ECO:0000256" key="5">
    <source>
        <dbReference type="SAM" id="MobiDB-lite"/>
    </source>
</evidence>
<keyword evidence="2 6" id="KW-0812">Transmembrane</keyword>
<feature type="domain" description="Methylamine utilisation protein MauE" evidence="7">
    <location>
        <begin position="48"/>
        <end position="172"/>
    </location>
</feature>
<comment type="subcellular location">
    <subcellularLocation>
        <location evidence="1">Membrane</location>
        <topology evidence="1">Multi-pass membrane protein</topology>
    </subcellularLocation>
</comment>
<evidence type="ECO:0000256" key="6">
    <source>
        <dbReference type="SAM" id="Phobius"/>
    </source>
</evidence>
<evidence type="ECO:0000256" key="3">
    <source>
        <dbReference type="ARBA" id="ARBA00022989"/>
    </source>
</evidence>
<dbReference type="EMBL" id="CP025570">
    <property type="protein sequence ID" value="AZZ40509.1"/>
    <property type="molecule type" value="Genomic_DNA"/>
</dbReference>
<protein>
    <recommendedName>
        <fullName evidence="7">Methylamine utilisation protein MauE domain-containing protein</fullName>
    </recommendedName>
</protein>
<dbReference type="Pfam" id="PF07291">
    <property type="entry name" value="MauE"/>
    <property type="match status" value="1"/>
</dbReference>
<reference evidence="9" key="1">
    <citation type="submission" date="2017-12" db="EMBL/GenBank/DDBJ databases">
        <title>Whole genome sequencing of Acidipropionibacterium jensenii strains JS279 and JS280.</title>
        <authorList>
            <person name="Deptula P."/>
            <person name="Laine P."/>
            <person name="Smolander O.-P."/>
            <person name="Paulin L."/>
            <person name="Auvinen P."/>
            <person name="Varmanen P."/>
        </authorList>
    </citation>
    <scope>NUCLEOTIDE SEQUENCE [LARGE SCALE GENOMIC DNA]</scope>
    <source>
        <strain evidence="9">JS280</strain>
    </source>
</reference>
<dbReference type="KEGG" id="aji:C0Z10_13045"/>
<proteinExistence type="predicted"/>
<dbReference type="InterPro" id="IPR009908">
    <property type="entry name" value="Methylamine_util_MauE"/>
</dbReference>
<evidence type="ECO:0000259" key="7">
    <source>
        <dbReference type="Pfam" id="PF07291"/>
    </source>
</evidence>
<name>A0A3T0S2D5_9ACTN</name>
<evidence type="ECO:0000256" key="4">
    <source>
        <dbReference type="ARBA" id="ARBA00023136"/>
    </source>
</evidence>
<feature type="transmembrane region" description="Helical" evidence="6">
    <location>
        <begin position="115"/>
        <end position="137"/>
    </location>
</feature>
<gene>
    <name evidence="8" type="ORF">C0Z10_13045</name>
</gene>
<keyword evidence="3 6" id="KW-1133">Transmembrane helix</keyword>
<feature type="region of interest" description="Disordered" evidence="5">
    <location>
        <begin position="214"/>
        <end position="236"/>
    </location>
</feature>
<feature type="transmembrane region" description="Helical" evidence="6">
    <location>
        <begin position="158"/>
        <end position="178"/>
    </location>
</feature>
<keyword evidence="4 6" id="KW-0472">Membrane</keyword>
<organism evidence="8 9">
    <name type="scientific">Acidipropionibacterium jensenii</name>
    <dbReference type="NCBI Taxonomy" id="1749"/>
    <lineage>
        <taxon>Bacteria</taxon>
        <taxon>Bacillati</taxon>
        <taxon>Actinomycetota</taxon>
        <taxon>Actinomycetes</taxon>
        <taxon>Propionibacteriales</taxon>
        <taxon>Propionibacteriaceae</taxon>
        <taxon>Acidipropionibacterium</taxon>
    </lineage>
</organism>
<evidence type="ECO:0000256" key="2">
    <source>
        <dbReference type="ARBA" id="ARBA00022692"/>
    </source>
</evidence>
<accession>A0A3T0S2D5</accession>
<evidence type="ECO:0000313" key="9">
    <source>
        <dbReference type="Proteomes" id="UP000285875"/>
    </source>
</evidence>
<dbReference type="AlphaFoldDB" id="A0A3T0S2D5"/>
<dbReference type="GO" id="GO:0030416">
    <property type="term" value="P:methylamine metabolic process"/>
    <property type="evidence" value="ECO:0007669"/>
    <property type="project" value="InterPro"/>
</dbReference>
<dbReference type="GO" id="GO:0016020">
    <property type="term" value="C:membrane"/>
    <property type="evidence" value="ECO:0007669"/>
    <property type="project" value="UniProtKB-SubCell"/>
</dbReference>
<dbReference type="Proteomes" id="UP000285875">
    <property type="component" value="Chromosome"/>
</dbReference>
<feature type="transmembrane region" description="Helical" evidence="6">
    <location>
        <begin position="47"/>
        <end position="69"/>
    </location>
</feature>
<sequence>MGAPASTIGRTPPGGAVVRRSAHTAQAPDETDVDTGYSRYRVPVSQSLSICLPLVVAVVLIGSGIAKLRHSDDLAGWDQIGVPELLRRQWLLRWHPWGEIILGLAVSLLGGWPGVLAGLAAVALMGVYTVLIARVLTRPQSTSCACFGLRKQITRMTLVRNVWLLVLAVAAACAAWWTPTLGGAVRLAAKSHEWWWVLGIAIAAVTTWLVTRGDPADEQEPASSPDLTASGDGDGRDYLRTRTPAIPVTLADGTVHTLRELSTQHPLLVLEVSQTCGACQAVIARVGDYRRLLPEVTVRLLLGQNAADTALTETAEPQSLHDVQGLVSESFDGMWGTPAALLFGADGMMAGGPVVGAEEIDDLVHQMREELDS</sequence>
<evidence type="ECO:0000313" key="8">
    <source>
        <dbReference type="EMBL" id="AZZ40509.1"/>
    </source>
</evidence>